<sequence>MVDLEKTLLDLCTPLVDDKNSLSVKTMSSTNENEVLLYVYANSEDVARLIGRKGSMASSIRQMMSIAARETHKRVSVKFEAY</sequence>
<reference evidence="5" key="1">
    <citation type="submission" date="2017-04" db="EMBL/GenBank/DDBJ databases">
        <title>Function of individual gut microbiota members based on whole genome sequencing of pure cultures obtained from chicken caecum.</title>
        <authorList>
            <person name="Medvecky M."/>
            <person name="Cejkova D."/>
            <person name="Polansky O."/>
            <person name="Karasova D."/>
            <person name="Kubasova T."/>
            <person name="Cizek A."/>
            <person name="Rychlik I."/>
        </authorList>
    </citation>
    <scope>NUCLEOTIDE SEQUENCE [LARGE SCALE GENOMIC DNA]</scope>
    <source>
        <strain evidence="5">An178</strain>
    </source>
</reference>
<name>A0A1Y4LXK8_9FIRM</name>
<keyword evidence="1" id="KW-0963">Cytoplasm</keyword>
<accession>A0A1Y4LXK8</accession>
<dbReference type="Pfam" id="PF13083">
    <property type="entry name" value="KH_KhpA-B"/>
    <property type="match status" value="1"/>
</dbReference>
<evidence type="ECO:0000313" key="3">
    <source>
        <dbReference type="EMBL" id="MDC0829241.1"/>
    </source>
</evidence>
<dbReference type="PANTHER" id="PTHR34654">
    <property type="entry name" value="UPF0109 PROTEIN SCO5592"/>
    <property type="match status" value="1"/>
</dbReference>
<evidence type="ECO:0000313" key="4">
    <source>
        <dbReference type="EMBL" id="OUP60359.1"/>
    </source>
</evidence>
<dbReference type="Proteomes" id="UP001220658">
    <property type="component" value="Unassembled WGS sequence"/>
</dbReference>
<dbReference type="Proteomes" id="UP000195447">
    <property type="component" value="Unassembled WGS sequence"/>
</dbReference>
<evidence type="ECO:0000313" key="5">
    <source>
        <dbReference type="Proteomes" id="UP000195447"/>
    </source>
</evidence>
<proteinExistence type="predicted"/>
<dbReference type="GeneID" id="79876495"/>
<dbReference type="AlphaFoldDB" id="A0A1Y4LXK8"/>
<keyword evidence="2" id="KW-0694">RNA-binding</keyword>
<evidence type="ECO:0000256" key="1">
    <source>
        <dbReference type="ARBA" id="ARBA00022490"/>
    </source>
</evidence>
<dbReference type="RefSeq" id="WP_015535709.1">
    <property type="nucleotide sequence ID" value="NZ_CABKSV010000019.1"/>
</dbReference>
<dbReference type="InterPro" id="IPR020627">
    <property type="entry name" value="KhpA"/>
</dbReference>
<reference evidence="3" key="3">
    <citation type="submission" date="2023-01" db="EMBL/GenBank/DDBJ databases">
        <title>Human gut microbiome strain richness.</title>
        <authorList>
            <person name="Chen-Liaw A."/>
        </authorList>
    </citation>
    <scope>NUCLEOTIDE SEQUENCE</scope>
    <source>
        <strain evidence="3">D55st1_G4_D55t1_190419</strain>
    </source>
</reference>
<dbReference type="EMBL" id="NFKM01000010">
    <property type="protein sequence ID" value="OUP60359.1"/>
    <property type="molecule type" value="Genomic_DNA"/>
</dbReference>
<organism evidence="4 5">
    <name type="scientific">Faecalitalea cylindroides</name>
    <dbReference type="NCBI Taxonomy" id="39483"/>
    <lineage>
        <taxon>Bacteria</taxon>
        <taxon>Bacillati</taxon>
        <taxon>Bacillota</taxon>
        <taxon>Erysipelotrichia</taxon>
        <taxon>Erysipelotrichales</taxon>
        <taxon>Erysipelotrichaceae</taxon>
        <taxon>Faecalitalea</taxon>
    </lineage>
</organism>
<dbReference type="GO" id="GO:0003723">
    <property type="term" value="F:RNA binding"/>
    <property type="evidence" value="ECO:0007669"/>
    <property type="project" value="UniProtKB-KW"/>
</dbReference>
<gene>
    <name evidence="4" type="ORF">B5F14_06220</name>
    <name evidence="3" type="ORF">POG00_11095</name>
</gene>
<comment type="caution">
    <text evidence="4">The sequence shown here is derived from an EMBL/GenBank/DDBJ whole genome shotgun (WGS) entry which is preliminary data.</text>
</comment>
<keyword evidence="5" id="KW-1185">Reference proteome</keyword>
<evidence type="ECO:0000256" key="2">
    <source>
        <dbReference type="ARBA" id="ARBA00022884"/>
    </source>
</evidence>
<reference evidence="4" key="2">
    <citation type="journal article" date="2018" name="BMC Genomics">
        <title>Whole genome sequencing and function prediction of 133 gut anaerobes isolated from chicken caecum in pure cultures.</title>
        <authorList>
            <person name="Medvecky M."/>
            <person name="Cejkova D."/>
            <person name="Polansky O."/>
            <person name="Karasova D."/>
            <person name="Kubasova T."/>
            <person name="Cizek A."/>
            <person name="Rychlik I."/>
        </authorList>
    </citation>
    <scope>NUCLEOTIDE SEQUENCE</scope>
    <source>
        <strain evidence="4">An178</strain>
    </source>
</reference>
<dbReference type="PANTHER" id="PTHR34654:SF1">
    <property type="entry name" value="RNA-BINDING PROTEIN KHPA"/>
    <property type="match status" value="1"/>
</dbReference>
<dbReference type="EMBL" id="JAQNCK010000044">
    <property type="protein sequence ID" value="MDC0829241.1"/>
    <property type="molecule type" value="Genomic_DNA"/>
</dbReference>
<dbReference type="CDD" id="cd22533">
    <property type="entry name" value="KH-II_YlqC-like"/>
    <property type="match status" value="1"/>
</dbReference>
<protein>
    <submittedName>
        <fullName evidence="3">KH domain-containing protein</fullName>
    </submittedName>
    <submittedName>
        <fullName evidence="4">RNA-binding protein</fullName>
    </submittedName>
</protein>